<dbReference type="Gene3D" id="3.40.50.1820">
    <property type="entry name" value="alpha/beta hydrolase"/>
    <property type="match status" value="1"/>
</dbReference>
<gene>
    <name evidence="1" type="ORF">B2A_06953</name>
</gene>
<dbReference type="InterPro" id="IPR029058">
    <property type="entry name" value="AB_hydrolase_fold"/>
</dbReference>
<dbReference type="AlphaFoldDB" id="T1BDW6"/>
<reference evidence="1" key="1">
    <citation type="submission" date="2013-08" db="EMBL/GenBank/DDBJ databases">
        <authorList>
            <person name="Mendez C."/>
            <person name="Richter M."/>
            <person name="Ferrer M."/>
            <person name="Sanchez J."/>
        </authorList>
    </citation>
    <scope>NUCLEOTIDE SEQUENCE</scope>
</reference>
<sequence>MAEFYRRHLCRLDPWPEPVTYTLDHVSLPKYGTMNGPNEFTIVGTIKDWSVTDRL</sequence>
<feature type="non-terminal residue" evidence="1">
    <location>
        <position position="55"/>
    </location>
</feature>
<dbReference type="EMBL" id="AUZZ01004965">
    <property type="protein sequence ID" value="EQD51269.1"/>
    <property type="molecule type" value="Genomic_DNA"/>
</dbReference>
<accession>T1BDW6</accession>
<protein>
    <submittedName>
        <fullName evidence="1">Proline-specific peptidase</fullName>
    </submittedName>
</protein>
<evidence type="ECO:0000313" key="1">
    <source>
        <dbReference type="EMBL" id="EQD51269.1"/>
    </source>
</evidence>
<proteinExistence type="predicted"/>
<organism evidence="1">
    <name type="scientific">mine drainage metagenome</name>
    <dbReference type="NCBI Taxonomy" id="410659"/>
    <lineage>
        <taxon>unclassified sequences</taxon>
        <taxon>metagenomes</taxon>
        <taxon>ecological metagenomes</taxon>
    </lineage>
</organism>
<comment type="caution">
    <text evidence="1">The sequence shown here is derived from an EMBL/GenBank/DDBJ whole genome shotgun (WGS) entry which is preliminary data.</text>
</comment>
<name>T1BDW6_9ZZZZ</name>
<reference evidence="1" key="2">
    <citation type="journal article" date="2014" name="ISME J.">
        <title>Microbial stratification in low pH oxic and suboxic macroscopic growths along an acid mine drainage.</title>
        <authorList>
            <person name="Mendez-Garcia C."/>
            <person name="Mesa V."/>
            <person name="Sprenger R.R."/>
            <person name="Richter M."/>
            <person name="Diez M.S."/>
            <person name="Solano J."/>
            <person name="Bargiela R."/>
            <person name="Golyshina O.V."/>
            <person name="Manteca A."/>
            <person name="Ramos J.L."/>
            <person name="Gallego J.R."/>
            <person name="Llorente I."/>
            <person name="Martins Dos Santos V.A."/>
            <person name="Jensen O.N."/>
            <person name="Pelaez A.I."/>
            <person name="Sanchez J."/>
            <person name="Ferrer M."/>
        </authorList>
    </citation>
    <scope>NUCLEOTIDE SEQUENCE</scope>
</reference>